<sequence>MKSGLIICFLLLFGVLSIQGQQIDVKEIELAIKNPESRFFYPLLLKRFNSLDTTLKKEDFKHLYYGFAFRENYFPFEMDELEKRLKDLNYAKKFEDVIDLADSIGHSVPTDLTVLFEKSYALRSLAKKEEVIVRSKYNVLLKAVLASGDGKSPETAYQVVFFGDEMEVLSALGFRILERQTILKDNRFYDVWILGKNKQKLEKLYFDVTIPHKFEEQQLIKDLKESN</sequence>
<dbReference type="RefSeq" id="WP_052430432.1">
    <property type="nucleotide sequence ID" value="NZ_BBLT01000012.1"/>
</dbReference>
<protein>
    <recommendedName>
        <fullName evidence="3">DUF4919 domain-containing protein</fullName>
    </recommendedName>
</protein>
<dbReference type="OrthoDB" id="686440at2"/>
<evidence type="ECO:0008006" key="3">
    <source>
        <dbReference type="Google" id="ProtNLM"/>
    </source>
</evidence>
<comment type="caution">
    <text evidence="1">The sequence shown here is derived from an EMBL/GenBank/DDBJ whole genome shotgun (WGS) entry which is preliminary data.</text>
</comment>
<evidence type="ECO:0000313" key="1">
    <source>
        <dbReference type="EMBL" id="GAL87304.1"/>
    </source>
</evidence>
<accession>A0A098LLF4</accession>
<dbReference type="InterPro" id="IPR032578">
    <property type="entry name" value="DUF4919"/>
</dbReference>
<dbReference type="EMBL" id="BBLT01000012">
    <property type="protein sequence ID" value="GAL87304.1"/>
    <property type="molecule type" value="Genomic_DNA"/>
</dbReference>
<gene>
    <name evidence="1" type="ORF">MYP_4534</name>
</gene>
<keyword evidence="2" id="KW-1185">Reference proteome</keyword>
<name>A0A098LLF4_9BACT</name>
<dbReference type="Proteomes" id="UP000030185">
    <property type="component" value="Unassembled WGS sequence"/>
</dbReference>
<dbReference type="AlphaFoldDB" id="A0A098LLF4"/>
<reference evidence="1 2" key="1">
    <citation type="submission" date="2014-09" db="EMBL/GenBank/DDBJ databases">
        <title>Sporocytophaga myxococcoides PG-01 genome sequencing.</title>
        <authorList>
            <person name="Liu L."/>
            <person name="Gao P.J."/>
            <person name="Chen G.J."/>
            <person name="Wang L.S."/>
        </authorList>
    </citation>
    <scope>NUCLEOTIDE SEQUENCE [LARGE SCALE GENOMIC DNA]</scope>
    <source>
        <strain evidence="1 2">PG-01</strain>
    </source>
</reference>
<proteinExistence type="predicted"/>
<dbReference type="Pfam" id="PF16266">
    <property type="entry name" value="DUF4919"/>
    <property type="match status" value="1"/>
</dbReference>
<evidence type="ECO:0000313" key="2">
    <source>
        <dbReference type="Proteomes" id="UP000030185"/>
    </source>
</evidence>
<dbReference type="eggNOG" id="ENOG5032VH3">
    <property type="taxonomic scope" value="Bacteria"/>
</dbReference>
<organism evidence="1 2">
    <name type="scientific">Sporocytophaga myxococcoides</name>
    <dbReference type="NCBI Taxonomy" id="153721"/>
    <lineage>
        <taxon>Bacteria</taxon>
        <taxon>Pseudomonadati</taxon>
        <taxon>Bacteroidota</taxon>
        <taxon>Cytophagia</taxon>
        <taxon>Cytophagales</taxon>
        <taxon>Cytophagaceae</taxon>
        <taxon>Sporocytophaga</taxon>
    </lineage>
</organism>
<dbReference type="STRING" id="153721.MYP_4534"/>